<reference evidence="4" key="1">
    <citation type="journal article" date="2019" name="Int. J. Syst. Evol. Microbiol.">
        <title>The Global Catalogue of Microorganisms (GCM) 10K type strain sequencing project: providing services to taxonomists for standard genome sequencing and annotation.</title>
        <authorList>
            <consortium name="The Broad Institute Genomics Platform"/>
            <consortium name="The Broad Institute Genome Sequencing Center for Infectious Disease"/>
            <person name="Wu L."/>
            <person name="Ma J."/>
        </authorList>
    </citation>
    <scope>NUCLEOTIDE SEQUENCE [LARGE SCALE GENOMIC DNA]</scope>
    <source>
        <strain evidence="4">CGMCC 1.15304</strain>
    </source>
</reference>
<sequence length="304" mass="33920">MTTTFYSDLNENSRRTWFWALFILLPVFFIGGQLMVLLPAKFSNLVTRENVETYPTILYFLVASFGASFGILWLWLRYFERRSLASVGLAPGGSLKRYFPKGFAIGLLMASVSVVAVWLVGGYTLEGPQDFALVSYGPILFLGLAFIVQSSVEEILFRGWMLSRLTERFGMWTGVLGNSTLFMLMHIEGIGGEDFDPLVFAIFTFMTMAFSIFVSFLAIRQKSVWGACAWHAAWNWSFITWFGLPTTGIALDVKPLWVDLMIKTGARDWLSGGAEGPENSAITGAVLIIACLLAYRGLKKKPQA</sequence>
<dbReference type="RefSeq" id="WP_068150412.1">
    <property type="nucleotide sequence ID" value="NZ_JBHSCR010000001.1"/>
</dbReference>
<comment type="caution">
    <text evidence="3">The sequence shown here is derived from an EMBL/GenBank/DDBJ whole genome shotgun (WGS) entry which is preliminary data.</text>
</comment>
<dbReference type="GO" id="GO:0016787">
    <property type="term" value="F:hydrolase activity"/>
    <property type="evidence" value="ECO:0007669"/>
    <property type="project" value="UniProtKB-KW"/>
</dbReference>
<accession>A0ABV8U656</accession>
<evidence type="ECO:0000256" key="1">
    <source>
        <dbReference type="SAM" id="Phobius"/>
    </source>
</evidence>
<feature type="domain" description="CAAX prenyl protease 2/Lysostaphin resistance protein A-like" evidence="2">
    <location>
        <begin position="138"/>
        <end position="236"/>
    </location>
</feature>
<keyword evidence="4" id="KW-1185">Reference proteome</keyword>
<keyword evidence="1" id="KW-1133">Transmembrane helix</keyword>
<organism evidence="3 4">
    <name type="scientific">Kordiimonas lipolytica</name>
    <dbReference type="NCBI Taxonomy" id="1662421"/>
    <lineage>
        <taxon>Bacteria</taxon>
        <taxon>Pseudomonadati</taxon>
        <taxon>Pseudomonadota</taxon>
        <taxon>Alphaproteobacteria</taxon>
        <taxon>Kordiimonadales</taxon>
        <taxon>Kordiimonadaceae</taxon>
        <taxon>Kordiimonas</taxon>
    </lineage>
</organism>
<dbReference type="EMBL" id="JBHSCR010000001">
    <property type="protein sequence ID" value="MFC4346246.1"/>
    <property type="molecule type" value="Genomic_DNA"/>
</dbReference>
<dbReference type="PANTHER" id="PTHR39430">
    <property type="entry name" value="MEMBRANE-ASSOCIATED PROTEASE-RELATED"/>
    <property type="match status" value="1"/>
</dbReference>
<feature type="transmembrane region" description="Helical" evidence="1">
    <location>
        <begin position="131"/>
        <end position="148"/>
    </location>
</feature>
<dbReference type="PANTHER" id="PTHR39430:SF1">
    <property type="entry name" value="PROTEASE"/>
    <property type="match status" value="1"/>
</dbReference>
<feature type="transmembrane region" description="Helical" evidence="1">
    <location>
        <begin position="17"/>
        <end position="37"/>
    </location>
</feature>
<dbReference type="InterPro" id="IPR003675">
    <property type="entry name" value="Rce1/LyrA-like_dom"/>
</dbReference>
<evidence type="ECO:0000313" key="3">
    <source>
        <dbReference type="EMBL" id="MFC4346246.1"/>
    </source>
</evidence>
<proteinExistence type="predicted"/>
<dbReference type="EC" id="3.4.-.-" evidence="3"/>
<keyword evidence="3" id="KW-0378">Hydrolase</keyword>
<keyword evidence="1" id="KW-0472">Membrane</keyword>
<dbReference type="Pfam" id="PF02517">
    <property type="entry name" value="Rce1-like"/>
    <property type="match status" value="1"/>
</dbReference>
<dbReference type="Proteomes" id="UP001595776">
    <property type="component" value="Unassembled WGS sequence"/>
</dbReference>
<evidence type="ECO:0000313" key="4">
    <source>
        <dbReference type="Proteomes" id="UP001595776"/>
    </source>
</evidence>
<gene>
    <name evidence="3" type="ORF">ACFO5Q_00110</name>
</gene>
<feature type="transmembrane region" description="Helical" evidence="1">
    <location>
        <begin position="199"/>
        <end position="219"/>
    </location>
</feature>
<evidence type="ECO:0000259" key="2">
    <source>
        <dbReference type="Pfam" id="PF02517"/>
    </source>
</evidence>
<feature type="transmembrane region" description="Helical" evidence="1">
    <location>
        <begin position="280"/>
        <end position="298"/>
    </location>
</feature>
<protein>
    <submittedName>
        <fullName evidence="3">CPBP family intramembrane glutamic endopeptidase</fullName>
        <ecNumber evidence="3">3.4.-.-</ecNumber>
    </submittedName>
</protein>
<feature type="transmembrane region" description="Helical" evidence="1">
    <location>
        <begin position="57"/>
        <end position="76"/>
    </location>
</feature>
<feature type="transmembrane region" description="Helical" evidence="1">
    <location>
        <begin position="169"/>
        <end position="187"/>
    </location>
</feature>
<feature type="transmembrane region" description="Helical" evidence="1">
    <location>
        <begin position="231"/>
        <end position="251"/>
    </location>
</feature>
<keyword evidence="1" id="KW-0812">Transmembrane</keyword>
<name>A0ABV8U656_9PROT</name>
<feature type="transmembrane region" description="Helical" evidence="1">
    <location>
        <begin position="103"/>
        <end position="125"/>
    </location>
</feature>